<evidence type="ECO:0000256" key="1">
    <source>
        <dbReference type="SAM" id="MobiDB-lite"/>
    </source>
</evidence>
<feature type="region of interest" description="Disordered" evidence="1">
    <location>
        <begin position="60"/>
        <end position="90"/>
    </location>
</feature>
<protein>
    <submittedName>
        <fullName evidence="3">Uncharacterized protein</fullName>
    </submittedName>
</protein>
<dbReference type="Proteomes" id="UP001375240">
    <property type="component" value="Unassembled WGS sequence"/>
</dbReference>
<organism evidence="3 4">
    <name type="scientific">Orbilia brochopaga</name>
    <dbReference type="NCBI Taxonomy" id="3140254"/>
    <lineage>
        <taxon>Eukaryota</taxon>
        <taxon>Fungi</taxon>
        <taxon>Dikarya</taxon>
        <taxon>Ascomycota</taxon>
        <taxon>Pezizomycotina</taxon>
        <taxon>Orbiliomycetes</taxon>
        <taxon>Orbiliales</taxon>
        <taxon>Orbiliaceae</taxon>
        <taxon>Orbilia</taxon>
    </lineage>
</organism>
<evidence type="ECO:0000313" key="3">
    <source>
        <dbReference type="EMBL" id="KAK6352707.1"/>
    </source>
</evidence>
<sequence>MKVSVIVSVAASISAAIASPVAYGDAAGPAAPASTTPTLPVTAAATAAYYRVRLHHPAKNGGEYGYPSDPARGNNNGGNNGNTGANAGGSNGNTGGNAVGGNTGGNVIGGNTGGNVIGGNTGGNVIGGSTGGNTIGGNTGGNVVGGSNGGNTGGGNTGGNVIGGGNGGGLGGLGGLGGGAGNPLGGLLGGGIGGGLLSPVSLILGAVGSHNGFMLFRKAFDLLSEKACDFALNEAARFADFWVLVPAQSVQELLTAWDEVAATGNGFQGVSPSDVTAVQQRVDLTKQVTGFIQKGTFEGVQPGEFKTSVSYLRCRQLSETNPDAFVQVSPENPANPLGGLPSGGLTSALPLGGLPL</sequence>
<evidence type="ECO:0000256" key="2">
    <source>
        <dbReference type="SAM" id="SignalP"/>
    </source>
</evidence>
<keyword evidence="2" id="KW-0732">Signal</keyword>
<feature type="chain" id="PRO_5043609024" evidence="2">
    <location>
        <begin position="19"/>
        <end position="356"/>
    </location>
</feature>
<evidence type="ECO:0000313" key="4">
    <source>
        <dbReference type="Proteomes" id="UP001375240"/>
    </source>
</evidence>
<name>A0AAV9V1U5_9PEZI</name>
<proteinExistence type="predicted"/>
<feature type="signal peptide" evidence="2">
    <location>
        <begin position="1"/>
        <end position="18"/>
    </location>
</feature>
<comment type="caution">
    <text evidence="3">The sequence shown here is derived from an EMBL/GenBank/DDBJ whole genome shotgun (WGS) entry which is preliminary data.</text>
</comment>
<accession>A0AAV9V1U5</accession>
<gene>
    <name evidence="3" type="ORF">TWF696_004710</name>
</gene>
<dbReference type="AlphaFoldDB" id="A0AAV9V1U5"/>
<dbReference type="EMBL" id="JAVHNQ010000003">
    <property type="protein sequence ID" value="KAK6352707.1"/>
    <property type="molecule type" value="Genomic_DNA"/>
</dbReference>
<feature type="compositionally biased region" description="Gly residues" evidence="1">
    <location>
        <begin position="75"/>
        <end position="90"/>
    </location>
</feature>
<reference evidence="3 4" key="1">
    <citation type="submission" date="2019-10" db="EMBL/GenBank/DDBJ databases">
        <authorList>
            <person name="Palmer J.M."/>
        </authorList>
    </citation>
    <scope>NUCLEOTIDE SEQUENCE [LARGE SCALE GENOMIC DNA]</scope>
    <source>
        <strain evidence="3 4">TWF696</strain>
    </source>
</reference>
<keyword evidence="4" id="KW-1185">Reference proteome</keyword>